<feature type="non-terminal residue" evidence="1">
    <location>
        <position position="1"/>
    </location>
</feature>
<evidence type="ECO:0000313" key="1">
    <source>
        <dbReference type="EMBL" id="MCI48717.1"/>
    </source>
</evidence>
<organism evidence="1 2">
    <name type="scientific">Trifolium medium</name>
    <dbReference type="NCBI Taxonomy" id="97028"/>
    <lineage>
        <taxon>Eukaryota</taxon>
        <taxon>Viridiplantae</taxon>
        <taxon>Streptophyta</taxon>
        <taxon>Embryophyta</taxon>
        <taxon>Tracheophyta</taxon>
        <taxon>Spermatophyta</taxon>
        <taxon>Magnoliopsida</taxon>
        <taxon>eudicotyledons</taxon>
        <taxon>Gunneridae</taxon>
        <taxon>Pentapetalae</taxon>
        <taxon>rosids</taxon>
        <taxon>fabids</taxon>
        <taxon>Fabales</taxon>
        <taxon>Fabaceae</taxon>
        <taxon>Papilionoideae</taxon>
        <taxon>50 kb inversion clade</taxon>
        <taxon>NPAAA clade</taxon>
        <taxon>Hologalegina</taxon>
        <taxon>IRL clade</taxon>
        <taxon>Trifolieae</taxon>
        <taxon>Trifolium</taxon>
    </lineage>
</organism>
<keyword evidence="2" id="KW-1185">Reference proteome</keyword>
<dbReference type="EMBL" id="LXQA010390560">
    <property type="protein sequence ID" value="MCI48717.1"/>
    <property type="molecule type" value="Genomic_DNA"/>
</dbReference>
<sequence length="54" mass="6097">ILEDMGPEAIRSEVAKSSEAVFRLLKVVTFLNGRECQYLKERDVAMKKVAELGQ</sequence>
<accession>A0A392SJU1</accession>
<name>A0A392SJU1_9FABA</name>
<dbReference type="Proteomes" id="UP000265520">
    <property type="component" value="Unassembled WGS sequence"/>
</dbReference>
<proteinExistence type="predicted"/>
<comment type="caution">
    <text evidence="1">The sequence shown here is derived from an EMBL/GenBank/DDBJ whole genome shotgun (WGS) entry which is preliminary data.</text>
</comment>
<protein>
    <submittedName>
        <fullName evidence="1">Uncharacterized protein</fullName>
    </submittedName>
</protein>
<evidence type="ECO:0000313" key="2">
    <source>
        <dbReference type="Proteomes" id="UP000265520"/>
    </source>
</evidence>
<reference evidence="1 2" key="1">
    <citation type="journal article" date="2018" name="Front. Plant Sci.">
        <title>Red Clover (Trifolium pratense) and Zigzag Clover (T. medium) - A Picture of Genomic Similarities and Differences.</title>
        <authorList>
            <person name="Dluhosova J."/>
            <person name="Istvanek J."/>
            <person name="Nedelnik J."/>
            <person name="Repkova J."/>
        </authorList>
    </citation>
    <scope>NUCLEOTIDE SEQUENCE [LARGE SCALE GENOMIC DNA]</scope>
    <source>
        <strain evidence="2">cv. 10/8</strain>
        <tissue evidence="1">Leaf</tissue>
    </source>
</reference>
<dbReference type="AlphaFoldDB" id="A0A392SJU1"/>